<accession>A0A1F6MD40</accession>
<evidence type="ECO:0000313" key="2">
    <source>
        <dbReference type="Proteomes" id="UP000177953"/>
    </source>
</evidence>
<organism evidence="1 2">
    <name type="scientific">Candidatus Magasanikbacteria bacterium RIFCSPHIGHO2_01_FULL_47_8</name>
    <dbReference type="NCBI Taxonomy" id="1798673"/>
    <lineage>
        <taxon>Bacteria</taxon>
        <taxon>Candidatus Magasanikiibacteriota</taxon>
    </lineage>
</organism>
<gene>
    <name evidence="1" type="ORF">A2754_00835</name>
</gene>
<reference evidence="1 2" key="1">
    <citation type="journal article" date="2016" name="Nat. Commun.">
        <title>Thousands of microbial genomes shed light on interconnected biogeochemical processes in an aquifer system.</title>
        <authorList>
            <person name="Anantharaman K."/>
            <person name="Brown C.T."/>
            <person name="Hug L.A."/>
            <person name="Sharon I."/>
            <person name="Castelle C.J."/>
            <person name="Probst A.J."/>
            <person name="Thomas B.C."/>
            <person name="Singh A."/>
            <person name="Wilkins M.J."/>
            <person name="Karaoz U."/>
            <person name="Brodie E.L."/>
            <person name="Williams K.H."/>
            <person name="Hubbard S.S."/>
            <person name="Banfield J.F."/>
        </authorList>
    </citation>
    <scope>NUCLEOTIDE SEQUENCE [LARGE SCALE GENOMIC DNA]</scope>
</reference>
<dbReference type="Proteomes" id="UP000177953">
    <property type="component" value="Unassembled WGS sequence"/>
</dbReference>
<name>A0A1F6MD40_9BACT</name>
<comment type="caution">
    <text evidence="1">The sequence shown here is derived from an EMBL/GenBank/DDBJ whole genome shotgun (WGS) entry which is preliminary data.</text>
</comment>
<proteinExistence type="predicted"/>
<evidence type="ECO:0008006" key="3">
    <source>
        <dbReference type="Google" id="ProtNLM"/>
    </source>
</evidence>
<feature type="non-terminal residue" evidence="1">
    <location>
        <position position="1"/>
    </location>
</feature>
<protein>
    <recommendedName>
        <fullName evidence="3">N-end rule aminoacyl transferase C-terminal domain-containing protein</fullName>
    </recommendedName>
</protein>
<dbReference type="InterPro" id="IPR016181">
    <property type="entry name" value="Acyl_CoA_acyltransferase"/>
</dbReference>
<evidence type="ECO:0000313" key="1">
    <source>
        <dbReference type="EMBL" id="OGH69468.1"/>
    </source>
</evidence>
<dbReference type="SUPFAM" id="SSF55729">
    <property type="entry name" value="Acyl-CoA N-acyltransferases (Nat)"/>
    <property type="match status" value="1"/>
</dbReference>
<dbReference type="AlphaFoldDB" id="A0A1F6MD40"/>
<dbReference type="EMBL" id="MFPU01000038">
    <property type="protein sequence ID" value="OGH69468.1"/>
    <property type="molecule type" value="Genomic_DNA"/>
</dbReference>
<sequence length="189" mass="22087">TRLGKGIMDQTRSIRIDLSQFELSSENRRVLRKTENILLQKFPLPYTHYDWAIGKLGKNFYDTKFGSGTFSANKLKELMTSPEKSSFNMVLAYTMETKTIGYSITYETSELLHYCYPFYQITNIQSPVSNIGLGMMLKAILFAKEQSKKYVYLGSFQRPTDTYKLQFTGLEWFDGKEWRQDLEELKNIL</sequence>